<reference evidence="3" key="1">
    <citation type="journal article" date="2009" name="BMC Bioinformatics">
        <title>The Mycoplasma conjunctivae genome sequencing, annotation and analysis.</title>
        <authorList>
            <person name="Calderon-Copete S.P."/>
            <person name="Wigger G."/>
            <person name="Wunderlin C."/>
            <person name="Schmidheini T."/>
            <person name="Frey J."/>
            <person name="Quail M.A."/>
            <person name="Falquet L."/>
        </authorList>
    </citation>
    <scope>NUCLEOTIDE SEQUENCE [LARGE SCALE GENOMIC DNA]</scope>
    <source>
        <strain evidence="3">ATCC 25834 / NCTC 10147 / HRC/581</strain>
    </source>
</reference>
<dbReference type="EMBL" id="FM864216">
    <property type="protein sequence ID" value="CAT04888.1"/>
    <property type="molecule type" value="Genomic_DNA"/>
</dbReference>
<name>C5J5Z6_MESCH</name>
<feature type="transmembrane region" description="Helical" evidence="1">
    <location>
        <begin position="20"/>
        <end position="45"/>
    </location>
</feature>
<keyword evidence="1" id="KW-0812">Transmembrane</keyword>
<dbReference type="HOGENOM" id="CLU_173986_0_0_14"/>
<dbReference type="eggNOG" id="ENOG5030MWY">
    <property type="taxonomic scope" value="Bacteria"/>
</dbReference>
<dbReference type="AlphaFoldDB" id="C5J5Z6"/>
<evidence type="ECO:0000256" key="1">
    <source>
        <dbReference type="SAM" id="Phobius"/>
    </source>
</evidence>
<keyword evidence="1" id="KW-1133">Transmembrane helix</keyword>
<dbReference type="KEGG" id="mco:MCJ_001960"/>
<proteinExistence type="predicted"/>
<accession>C5J5Z6</accession>
<keyword evidence="1" id="KW-0472">Membrane</keyword>
<organism evidence="2 3">
    <name type="scientific">Mesomycoplasma conjunctivae (strain ATCC 25834 / NCTC 10147 / HRC/581)</name>
    <name type="common">Mycoplasma conjunctivae</name>
    <dbReference type="NCBI Taxonomy" id="572263"/>
    <lineage>
        <taxon>Bacteria</taxon>
        <taxon>Bacillati</taxon>
        <taxon>Mycoplasmatota</taxon>
        <taxon>Mycoplasmoidales</taxon>
        <taxon>Metamycoplasmataceae</taxon>
        <taxon>Mesomycoplasma</taxon>
    </lineage>
</organism>
<evidence type="ECO:0000313" key="2">
    <source>
        <dbReference type="EMBL" id="CAT04888.1"/>
    </source>
</evidence>
<protein>
    <submittedName>
        <fullName evidence="2">Uncharacterized protein</fullName>
    </submittedName>
</protein>
<feature type="transmembrane region" description="Helical" evidence="1">
    <location>
        <begin position="95"/>
        <end position="114"/>
    </location>
</feature>
<evidence type="ECO:0000313" key="3">
    <source>
        <dbReference type="Proteomes" id="UP000001491"/>
    </source>
</evidence>
<gene>
    <name evidence="2" type="ordered locus">MCJ_001960</name>
</gene>
<keyword evidence="3" id="KW-1185">Reference proteome</keyword>
<dbReference type="Proteomes" id="UP000001491">
    <property type="component" value="Chromosome"/>
</dbReference>
<sequence>MIVLFQKVVTNPFYRDKVESLGLSPAVSISLSVIFFILSIVAISFHNYTRRKIKEFKAEQLKQYNLDNPRNKETKYEKTGLFLPSWERAKYNAHIFLALVFFAGGLVFATNTTLSTL</sequence>